<gene>
    <name evidence="2" type="ORF">E6O75_ATG06204</name>
</gene>
<dbReference type="AlphaFoldDB" id="A0A4Z1PD74"/>
<evidence type="ECO:0000313" key="2">
    <source>
        <dbReference type="EMBL" id="TID19083.1"/>
    </source>
</evidence>
<dbReference type="EMBL" id="SNSC02000013">
    <property type="protein sequence ID" value="TID19083.1"/>
    <property type="molecule type" value="Genomic_DNA"/>
</dbReference>
<evidence type="ECO:0000313" key="3">
    <source>
        <dbReference type="Proteomes" id="UP000298493"/>
    </source>
</evidence>
<sequence>MATLYPSPDGSCGQGTFFTCKKSGCGGCRGKDNKCSPISDACASGCQSELGYCLSANYSAPLHHPTHGGVIRLTPARREEETKSTHLATIGGPNHLTFAPHAGSTATLSDSGVMTIQTISVYNDSTTRLTGSHVMTSETISVSDYPDLAPVEPTRTLSPVNTIPHHNGGQVAPPSPPRRERQATTTLPAGIPNPLDPICSSVCRPFFQECMKVCPSRFIYD</sequence>
<name>A0A4Z1PD74_9PEZI</name>
<dbReference type="OrthoDB" id="1193027at2759"/>
<feature type="region of interest" description="Disordered" evidence="1">
    <location>
        <begin position="153"/>
        <end position="189"/>
    </location>
</feature>
<reference evidence="2 3" key="1">
    <citation type="submission" date="2019-04" db="EMBL/GenBank/DDBJ databases">
        <title>High contiguity whole genome sequence and gene annotation resource for two Venturia nashicola isolates.</title>
        <authorList>
            <person name="Prokchorchik M."/>
            <person name="Won K."/>
            <person name="Lee Y."/>
            <person name="Choi E.D."/>
            <person name="Segonzac C."/>
            <person name="Sohn K.H."/>
        </authorList>
    </citation>
    <scope>NUCLEOTIDE SEQUENCE [LARGE SCALE GENOMIC DNA]</scope>
    <source>
        <strain evidence="2 3">PRI2</strain>
    </source>
</reference>
<keyword evidence="3" id="KW-1185">Reference proteome</keyword>
<organism evidence="2 3">
    <name type="scientific">Venturia nashicola</name>
    <dbReference type="NCBI Taxonomy" id="86259"/>
    <lineage>
        <taxon>Eukaryota</taxon>
        <taxon>Fungi</taxon>
        <taxon>Dikarya</taxon>
        <taxon>Ascomycota</taxon>
        <taxon>Pezizomycotina</taxon>
        <taxon>Dothideomycetes</taxon>
        <taxon>Pleosporomycetidae</taxon>
        <taxon>Venturiales</taxon>
        <taxon>Venturiaceae</taxon>
        <taxon>Venturia</taxon>
    </lineage>
</organism>
<evidence type="ECO:0000256" key="1">
    <source>
        <dbReference type="SAM" id="MobiDB-lite"/>
    </source>
</evidence>
<comment type="caution">
    <text evidence="2">The sequence shown here is derived from an EMBL/GenBank/DDBJ whole genome shotgun (WGS) entry which is preliminary data.</text>
</comment>
<proteinExistence type="predicted"/>
<protein>
    <submittedName>
        <fullName evidence="2">Uncharacterized protein</fullName>
    </submittedName>
</protein>
<accession>A0A4Z1PD74</accession>
<dbReference type="Proteomes" id="UP000298493">
    <property type="component" value="Unassembled WGS sequence"/>
</dbReference>